<dbReference type="EMBL" id="CM045762">
    <property type="protein sequence ID" value="KAI8011664.1"/>
    <property type="molecule type" value="Genomic_DNA"/>
</dbReference>
<dbReference type="Proteomes" id="UP001060215">
    <property type="component" value="Chromosome 5"/>
</dbReference>
<comment type="caution">
    <text evidence="1">The sequence shown here is derived from an EMBL/GenBank/DDBJ whole genome shotgun (WGS) entry which is preliminary data.</text>
</comment>
<sequence length="375" mass="42008">MTRNSLPTSNRSSSPNSFNNLGINENEVKFKIASCHCSLNENRAALVEMEGIPNKARNLQMNLMMGKLYQNSRHTRSSIACYKECLRHCPYVIEAIVALAEPGVASKDIISIFPQASQEEKPPLLLESHGGPTDEAHGILNLNIQYWMSRGWSFVDVNYGGSTGYGREYRERLLGSWGIVNVNDCCSCAKYLVDDGKVDGERICITGCSAGGYTTLASLAFRETFKAGASLFGIADLNSLRAEMHKFESHYISNLVGSEEALFERSPINFVDKFSCPIILFQGLEDKVVQPEQARKIYMALKKKGLPVALVEYEGEPHGFRKADNMKFTLEQQMVFFALIVAADQLIECFVYSEEPTEPFYYLQLDPPTREVKLE</sequence>
<accession>A0ACC0HFW2</accession>
<organism evidence="1 2">
    <name type="scientific">Camellia lanceoleosa</name>
    <dbReference type="NCBI Taxonomy" id="1840588"/>
    <lineage>
        <taxon>Eukaryota</taxon>
        <taxon>Viridiplantae</taxon>
        <taxon>Streptophyta</taxon>
        <taxon>Embryophyta</taxon>
        <taxon>Tracheophyta</taxon>
        <taxon>Spermatophyta</taxon>
        <taxon>Magnoliopsida</taxon>
        <taxon>eudicotyledons</taxon>
        <taxon>Gunneridae</taxon>
        <taxon>Pentapetalae</taxon>
        <taxon>asterids</taxon>
        <taxon>Ericales</taxon>
        <taxon>Theaceae</taxon>
        <taxon>Camellia</taxon>
    </lineage>
</organism>
<gene>
    <name evidence="1" type="ORF">LOK49_LG06G01429</name>
</gene>
<proteinExistence type="predicted"/>
<keyword evidence="2" id="KW-1185">Reference proteome</keyword>
<reference evidence="1 2" key="1">
    <citation type="journal article" date="2022" name="Plant J.">
        <title>Chromosome-level genome of Camellia lanceoleosa provides a valuable resource for understanding genome evolution and self-incompatibility.</title>
        <authorList>
            <person name="Gong W."/>
            <person name="Xiao S."/>
            <person name="Wang L."/>
            <person name="Liao Z."/>
            <person name="Chang Y."/>
            <person name="Mo W."/>
            <person name="Hu G."/>
            <person name="Li W."/>
            <person name="Zhao G."/>
            <person name="Zhu H."/>
            <person name="Hu X."/>
            <person name="Ji K."/>
            <person name="Xiang X."/>
            <person name="Song Q."/>
            <person name="Yuan D."/>
            <person name="Jin S."/>
            <person name="Zhang L."/>
        </authorList>
    </citation>
    <scope>NUCLEOTIDE SEQUENCE [LARGE SCALE GENOMIC DNA]</scope>
    <source>
        <strain evidence="1">SQ_2022a</strain>
    </source>
</reference>
<evidence type="ECO:0000313" key="2">
    <source>
        <dbReference type="Proteomes" id="UP001060215"/>
    </source>
</evidence>
<protein>
    <submittedName>
        <fullName evidence="1">Anaphase-promoting complex subunit 7</fullName>
    </submittedName>
</protein>
<name>A0ACC0HFW2_9ERIC</name>
<evidence type="ECO:0000313" key="1">
    <source>
        <dbReference type="EMBL" id="KAI8011664.1"/>
    </source>
</evidence>